<protein>
    <submittedName>
        <fullName evidence="2">DUF3313 domain-containing protein</fullName>
    </submittedName>
</protein>
<keyword evidence="3" id="KW-1185">Reference proteome</keyword>
<organism evidence="2 3">
    <name type="scientific">Pantoea brenneri</name>
    <dbReference type="NCBI Taxonomy" id="472694"/>
    <lineage>
        <taxon>Bacteria</taxon>
        <taxon>Pseudomonadati</taxon>
        <taxon>Pseudomonadota</taxon>
        <taxon>Gammaproteobacteria</taxon>
        <taxon>Enterobacterales</taxon>
        <taxon>Erwiniaceae</taxon>
        <taxon>Pantoea</taxon>
    </lineage>
</organism>
<dbReference type="Pfam" id="PF11769">
    <property type="entry name" value="DUF3313"/>
    <property type="match status" value="1"/>
</dbReference>
<evidence type="ECO:0000313" key="3">
    <source>
        <dbReference type="Proteomes" id="UP001468095"/>
    </source>
</evidence>
<dbReference type="RefSeq" id="WP_031374944.1">
    <property type="nucleotide sequence ID" value="NZ_JBCGBG010000002.1"/>
</dbReference>
<feature type="signal peptide" evidence="1">
    <location>
        <begin position="1"/>
        <end position="24"/>
    </location>
</feature>
<dbReference type="InterPro" id="IPR021747">
    <property type="entry name" value="DUF3313"/>
</dbReference>
<dbReference type="Proteomes" id="UP001468095">
    <property type="component" value="Unassembled WGS sequence"/>
</dbReference>
<comment type="caution">
    <text evidence="2">The sequence shown here is derived from an EMBL/GenBank/DDBJ whole genome shotgun (WGS) entry which is preliminary data.</text>
</comment>
<evidence type="ECO:0000256" key="1">
    <source>
        <dbReference type="SAM" id="SignalP"/>
    </source>
</evidence>
<dbReference type="PROSITE" id="PS51257">
    <property type="entry name" value="PROKAR_LIPOPROTEIN"/>
    <property type="match status" value="1"/>
</dbReference>
<evidence type="ECO:0000313" key="2">
    <source>
        <dbReference type="EMBL" id="MEL7696507.1"/>
    </source>
</evidence>
<feature type="chain" id="PRO_5045766758" evidence="1">
    <location>
        <begin position="25"/>
        <end position="218"/>
    </location>
</feature>
<gene>
    <name evidence="2" type="ORF">AABB92_12685</name>
</gene>
<dbReference type="EMBL" id="JBCGBG010000002">
    <property type="protein sequence ID" value="MEL7696507.1"/>
    <property type="molecule type" value="Genomic_DNA"/>
</dbReference>
<accession>A0ABU9MP48</accession>
<name>A0ABU9MP48_9GAMM</name>
<sequence>MIILLRFCVIALFLTLTGCSSKVAETNQYSGFLSDYSDLRSVETTSGHQVLRWVSPDFRLSNYKDIYVSPVVYFPSPAPDSRVSAATLEQIRLYTEQRLKSAVGTHKSLSNQPHAGGLMLRTAITAVSAENKDIQFYEVLPVTAIVAGTMTVTGKRSQNTFLFIEAALIDVSTNKPVIKVVRKAYGGKVSNSESQITRDDIKSAIDTMVADVVDFPGK</sequence>
<reference evidence="2 3" key="1">
    <citation type="submission" date="2024-04" db="EMBL/GenBank/DDBJ databases">
        <authorList>
            <person name="Suleimanova A.D."/>
            <person name="Pudova D.S."/>
            <person name="Shagimardanova E.I."/>
            <person name="Sharipova M.R."/>
        </authorList>
    </citation>
    <scope>NUCLEOTIDE SEQUENCE [LARGE SCALE GENOMIC DNA]</scope>
    <source>
        <strain evidence="2 3">3.1</strain>
    </source>
</reference>
<keyword evidence="1" id="KW-0732">Signal</keyword>
<proteinExistence type="predicted"/>